<organism evidence="1 2">
    <name type="scientific">Blastococcus brunescens</name>
    <dbReference type="NCBI Taxonomy" id="1564165"/>
    <lineage>
        <taxon>Bacteria</taxon>
        <taxon>Bacillati</taxon>
        <taxon>Actinomycetota</taxon>
        <taxon>Actinomycetes</taxon>
        <taxon>Geodermatophilales</taxon>
        <taxon>Geodermatophilaceae</taxon>
        <taxon>Blastococcus</taxon>
    </lineage>
</organism>
<dbReference type="RefSeq" id="WP_324273504.1">
    <property type="nucleotide sequence ID" value="NZ_CP141261.1"/>
</dbReference>
<sequence length="182" mass="19877">MLWHGEPGTGKTTAVRALSREWVDWCRPHYVMDPEKLFAEPNYVLEVAGADGDDDDSDDDRWRLVVAEDCDEYLAADAKLRSGASLGRLLNLCDGILGHGLKVLVLLTTNEEVGRLHPAITRPGRCLSQVEFQPLSPAEAHAWLGDDASAPEAPMTLASLFAQREQRADVGSPREPGLGGYL</sequence>
<accession>A0ABZ1AYH0</accession>
<dbReference type="InterPro" id="IPR027417">
    <property type="entry name" value="P-loop_NTPase"/>
</dbReference>
<keyword evidence="2" id="KW-1185">Reference proteome</keyword>
<dbReference type="SUPFAM" id="SSF52540">
    <property type="entry name" value="P-loop containing nucleoside triphosphate hydrolases"/>
    <property type="match status" value="1"/>
</dbReference>
<protein>
    <recommendedName>
        <fullName evidence="3">AAA family ATPase</fullName>
    </recommendedName>
</protein>
<dbReference type="EMBL" id="CP141261">
    <property type="protein sequence ID" value="WRL62149.1"/>
    <property type="molecule type" value="Genomic_DNA"/>
</dbReference>
<gene>
    <name evidence="1" type="ORF">U6N30_19095</name>
</gene>
<evidence type="ECO:0000313" key="2">
    <source>
        <dbReference type="Proteomes" id="UP001324287"/>
    </source>
</evidence>
<name>A0ABZ1AYH0_9ACTN</name>
<evidence type="ECO:0000313" key="1">
    <source>
        <dbReference type="EMBL" id="WRL62149.1"/>
    </source>
</evidence>
<dbReference type="Proteomes" id="UP001324287">
    <property type="component" value="Chromosome"/>
</dbReference>
<evidence type="ECO:0008006" key="3">
    <source>
        <dbReference type="Google" id="ProtNLM"/>
    </source>
</evidence>
<proteinExistence type="predicted"/>
<reference evidence="1 2" key="1">
    <citation type="submission" date="2023-12" db="EMBL/GenBank/DDBJ databases">
        <title>Blastococcus brunescens sp. nov., an actonobacterium isolated from sandstone collected in sahara desert.</title>
        <authorList>
            <person name="Gtari M."/>
            <person name="Ghodhbane F."/>
        </authorList>
    </citation>
    <scope>NUCLEOTIDE SEQUENCE [LARGE SCALE GENOMIC DNA]</scope>
    <source>
        <strain evidence="1 2">BMG 8361</strain>
    </source>
</reference>
<dbReference type="Gene3D" id="3.40.50.300">
    <property type="entry name" value="P-loop containing nucleotide triphosphate hydrolases"/>
    <property type="match status" value="1"/>
</dbReference>